<evidence type="ECO:0000313" key="7">
    <source>
        <dbReference type="EMBL" id="NYT38422.1"/>
    </source>
</evidence>
<name>A0A853FFG3_9BURK</name>
<feature type="transmembrane region" description="Helical" evidence="6">
    <location>
        <begin position="134"/>
        <end position="155"/>
    </location>
</feature>
<feature type="transmembrane region" description="Helical" evidence="6">
    <location>
        <begin position="284"/>
        <end position="302"/>
    </location>
</feature>
<dbReference type="InterPro" id="IPR004633">
    <property type="entry name" value="NaPi_cotrn-rel/YqeW-like"/>
</dbReference>
<dbReference type="Proteomes" id="UP000580517">
    <property type="component" value="Unassembled WGS sequence"/>
</dbReference>
<dbReference type="RefSeq" id="WP_129970205.1">
    <property type="nucleotide sequence ID" value="NZ_JACCEW010000005.1"/>
</dbReference>
<keyword evidence="8" id="KW-1185">Reference proteome</keyword>
<dbReference type="EMBL" id="JACCEW010000005">
    <property type="protein sequence ID" value="NYT38422.1"/>
    <property type="molecule type" value="Genomic_DNA"/>
</dbReference>
<dbReference type="NCBIfam" id="TIGR00704">
    <property type="entry name" value="NaPi_cotrn_rel"/>
    <property type="match status" value="1"/>
</dbReference>
<organism evidence="7 8">
    <name type="scientific">Allopusillimonas soli</name>
    <dbReference type="NCBI Taxonomy" id="659016"/>
    <lineage>
        <taxon>Bacteria</taxon>
        <taxon>Pseudomonadati</taxon>
        <taxon>Pseudomonadota</taxon>
        <taxon>Betaproteobacteria</taxon>
        <taxon>Burkholderiales</taxon>
        <taxon>Alcaligenaceae</taxon>
        <taxon>Allopusillimonas</taxon>
    </lineage>
</organism>
<keyword evidence="3 6" id="KW-0812">Transmembrane</keyword>
<keyword evidence="5 6" id="KW-0472">Membrane</keyword>
<dbReference type="GO" id="GO:0005436">
    <property type="term" value="F:sodium:phosphate symporter activity"/>
    <property type="evidence" value="ECO:0007669"/>
    <property type="project" value="InterPro"/>
</dbReference>
<dbReference type="AlphaFoldDB" id="A0A853FFG3"/>
<dbReference type="InterPro" id="IPR003841">
    <property type="entry name" value="Na/Pi_transpt"/>
</dbReference>
<proteinExistence type="predicted"/>
<gene>
    <name evidence="7" type="ORF">H0A68_16180</name>
</gene>
<evidence type="ECO:0000256" key="6">
    <source>
        <dbReference type="SAM" id="Phobius"/>
    </source>
</evidence>
<dbReference type="NCBIfam" id="NF037997">
    <property type="entry name" value="Na_Pi_symport"/>
    <property type="match status" value="1"/>
</dbReference>
<dbReference type="InterPro" id="IPR038078">
    <property type="entry name" value="PhoU-like_sf"/>
</dbReference>
<evidence type="ECO:0000256" key="2">
    <source>
        <dbReference type="ARBA" id="ARBA00022475"/>
    </source>
</evidence>
<dbReference type="GO" id="GO:0005886">
    <property type="term" value="C:plasma membrane"/>
    <property type="evidence" value="ECO:0007669"/>
    <property type="project" value="UniProtKB-SubCell"/>
</dbReference>
<dbReference type="OrthoDB" id="5778511at2"/>
<feature type="transmembrane region" description="Helical" evidence="6">
    <location>
        <begin position="98"/>
        <end position="122"/>
    </location>
</feature>
<dbReference type="PANTHER" id="PTHR10010:SF46">
    <property type="entry name" value="SODIUM-DEPENDENT PHOSPHATE TRANSPORT PROTEIN 2B"/>
    <property type="match status" value="1"/>
</dbReference>
<dbReference type="GO" id="GO:0044341">
    <property type="term" value="P:sodium-dependent phosphate transport"/>
    <property type="evidence" value="ECO:0007669"/>
    <property type="project" value="InterPro"/>
</dbReference>
<evidence type="ECO:0000256" key="3">
    <source>
        <dbReference type="ARBA" id="ARBA00022692"/>
    </source>
</evidence>
<comment type="subcellular location">
    <subcellularLocation>
        <location evidence="1">Cell membrane</location>
        <topology evidence="1">Multi-pass membrane protein</topology>
    </subcellularLocation>
</comment>
<accession>A0A853FFG3</accession>
<dbReference type="PANTHER" id="PTHR10010">
    <property type="entry name" value="SOLUTE CARRIER FAMILY 34 SODIUM PHOSPHATE , MEMBER 2-RELATED"/>
    <property type="match status" value="1"/>
</dbReference>
<feature type="transmembrane region" description="Helical" evidence="6">
    <location>
        <begin position="69"/>
        <end position="92"/>
    </location>
</feature>
<dbReference type="Pfam" id="PF02690">
    <property type="entry name" value="Na_Pi_cotrans"/>
    <property type="match status" value="2"/>
</dbReference>
<sequence length="557" mass="60524">MKEFFALLDFGGYIALLLWGVHMVQSGVQRAFGAALRIWMGRALDTRGKAFFTGLGITAAIQSSTATGLMISSFAAGGLLALVPGLAAMLGANVGTTLIVQLLSFNFTALAPGLILIGVWLFRRNQPSRRRDLGRVFIGLGLLLLALHELMRLFQPIQDAQLLRIVLDALSDQPVAALILSAVLAWASHSSVAVVVLIMSLASHGMIGMPLACALVLGANLGTAINPVLETSGGDDPAARRLPLGNLGTRLAGCMVALLFLHWVGPLMEHLSGGPARAVANFHTFFNVIVALIFMPLLDPYARLLRRMLPKRSDPNDPARPQYLDESAGEVPSIALGNAAREALRIADMVQSLLSTARAAFQRDNRHRLTHARYIENAASQLDSLITAYLASLDVDNMNNDDHRRLDEVVAFSSNMAHAANLIANGLIGHTTTMRKKAWVLNDWQKEQLLAALERLMRNERQSAALFVAEDIKSARYLAFEKDHFRELETAAAEQNLQAIKSGKLEDIEQGSFFLDILRDAKAINSCLVGASAYPILAKHDELLPNRLRDNEAPADT</sequence>
<feature type="transmembrane region" description="Helical" evidence="6">
    <location>
        <begin position="175"/>
        <end position="199"/>
    </location>
</feature>
<feature type="transmembrane region" description="Helical" evidence="6">
    <location>
        <begin position="247"/>
        <end position="264"/>
    </location>
</feature>
<keyword evidence="4 6" id="KW-1133">Transmembrane helix</keyword>
<evidence type="ECO:0000256" key="1">
    <source>
        <dbReference type="ARBA" id="ARBA00004651"/>
    </source>
</evidence>
<evidence type="ECO:0000313" key="8">
    <source>
        <dbReference type="Proteomes" id="UP000580517"/>
    </source>
</evidence>
<dbReference type="Gene3D" id="1.20.58.220">
    <property type="entry name" value="Phosphate transport system protein phou homolog 2, domain 2"/>
    <property type="match status" value="1"/>
</dbReference>
<dbReference type="SUPFAM" id="SSF109755">
    <property type="entry name" value="PhoU-like"/>
    <property type="match status" value="1"/>
</dbReference>
<comment type="caution">
    <text evidence="7">The sequence shown here is derived from an EMBL/GenBank/DDBJ whole genome shotgun (WGS) entry which is preliminary data.</text>
</comment>
<evidence type="ECO:0000256" key="4">
    <source>
        <dbReference type="ARBA" id="ARBA00022989"/>
    </source>
</evidence>
<evidence type="ECO:0000256" key="5">
    <source>
        <dbReference type="ARBA" id="ARBA00023136"/>
    </source>
</evidence>
<reference evidence="7 8" key="1">
    <citation type="submission" date="2020-07" db="EMBL/GenBank/DDBJ databases">
        <title>Taxonomic revisions and descriptions of new bacterial species based on genomic comparisons in the high-G+C-content subgroup of the family Alcaligenaceae.</title>
        <authorList>
            <person name="Szabo A."/>
            <person name="Felfoldi T."/>
        </authorList>
    </citation>
    <scope>NUCLEOTIDE SEQUENCE [LARGE SCALE GENOMIC DNA]</scope>
    <source>
        <strain evidence="7 8">DSM 25264</strain>
    </source>
</reference>
<feature type="transmembrane region" description="Helical" evidence="6">
    <location>
        <begin position="6"/>
        <end position="24"/>
    </location>
</feature>
<protein>
    <submittedName>
        <fullName evidence="7">Na/Pi cotransporter family protein</fullName>
    </submittedName>
</protein>
<keyword evidence="2" id="KW-1003">Cell membrane</keyword>